<dbReference type="OrthoDB" id="7206705at2"/>
<feature type="chain" id="PRO_5011725971" evidence="1">
    <location>
        <begin position="20"/>
        <end position="175"/>
    </location>
</feature>
<dbReference type="STRING" id="228957.SAMN04488008_101248"/>
<dbReference type="PANTHER" id="PTHR37691:SF1">
    <property type="entry name" value="BLR3518 PROTEIN"/>
    <property type="match status" value="1"/>
</dbReference>
<protein>
    <submittedName>
        <fullName evidence="2">Intracellular sulfur oxidation protein, DsrE/DsrF family</fullName>
    </submittedName>
</protein>
<dbReference type="PANTHER" id="PTHR37691">
    <property type="entry name" value="BLR3518 PROTEIN"/>
    <property type="match status" value="1"/>
</dbReference>
<dbReference type="EMBL" id="FNZN01000001">
    <property type="protein sequence ID" value="SEK31162.1"/>
    <property type="molecule type" value="Genomic_DNA"/>
</dbReference>
<dbReference type="InterPro" id="IPR027396">
    <property type="entry name" value="DsrEFH-like"/>
</dbReference>
<dbReference type="Proteomes" id="UP000198990">
    <property type="component" value="Unassembled WGS sequence"/>
</dbReference>
<evidence type="ECO:0000256" key="1">
    <source>
        <dbReference type="SAM" id="SignalP"/>
    </source>
</evidence>
<dbReference type="Pfam" id="PF02635">
    <property type="entry name" value="DsrE"/>
    <property type="match status" value="1"/>
</dbReference>
<sequence>MKKALLIVIVLMTTHLTTAQEWTTPIIDGYGKIKEFKELATQPDKNLTYNLVFDVKDDREMDGVNIGLWKIARVINMLGSGGIPQDKVHIVAAIHGGATFASLNDAKYQEKYEKANPNAELLKLLKEYGVELYVCAQATAARGITKEDLDPNTELALSAMMVLTNYQLKGYALLP</sequence>
<evidence type="ECO:0000313" key="3">
    <source>
        <dbReference type="Proteomes" id="UP000198990"/>
    </source>
</evidence>
<dbReference type="Gene3D" id="3.40.1260.10">
    <property type="entry name" value="DsrEFH-like"/>
    <property type="match status" value="1"/>
</dbReference>
<feature type="signal peptide" evidence="1">
    <location>
        <begin position="1"/>
        <end position="19"/>
    </location>
</feature>
<evidence type="ECO:0000313" key="2">
    <source>
        <dbReference type="EMBL" id="SEK31162.1"/>
    </source>
</evidence>
<dbReference type="InterPro" id="IPR003787">
    <property type="entry name" value="Sulphur_relay_DsrE/F-like"/>
</dbReference>
<gene>
    <name evidence="2" type="ORF">SAMN04488008_101248</name>
</gene>
<dbReference type="CDD" id="cd00161">
    <property type="entry name" value="beta-trefoil_Ricin-like"/>
    <property type="match status" value="1"/>
</dbReference>
<dbReference type="SUPFAM" id="SSF75169">
    <property type="entry name" value="DsrEFH-like"/>
    <property type="match status" value="1"/>
</dbReference>
<keyword evidence="3" id="KW-1185">Reference proteome</keyword>
<name>A0A1H7G2Z4_9FLAO</name>
<accession>A0A1H7G2Z4</accession>
<dbReference type="RefSeq" id="WP_091618927.1">
    <property type="nucleotide sequence ID" value="NZ_FNZN01000001.1"/>
</dbReference>
<proteinExistence type="predicted"/>
<organism evidence="2 3">
    <name type="scientific">Maribacter orientalis</name>
    <dbReference type="NCBI Taxonomy" id="228957"/>
    <lineage>
        <taxon>Bacteria</taxon>
        <taxon>Pseudomonadati</taxon>
        <taxon>Bacteroidota</taxon>
        <taxon>Flavobacteriia</taxon>
        <taxon>Flavobacteriales</taxon>
        <taxon>Flavobacteriaceae</taxon>
        <taxon>Maribacter</taxon>
    </lineage>
</organism>
<dbReference type="AlphaFoldDB" id="A0A1H7G2Z4"/>
<reference evidence="3" key="1">
    <citation type="submission" date="2016-10" db="EMBL/GenBank/DDBJ databases">
        <authorList>
            <person name="Varghese N."/>
            <person name="Submissions S."/>
        </authorList>
    </citation>
    <scope>NUCLEOTIDE SEQUENCE [LARGE SCALE GENOMIC DNA]</scope>
    <source>
        <strain evidence="3">DSM 16471</strain>
    </source>
</reference>
<keyword evidence="1" id="KW-0732">Signal</keyword>